<dbReference type="RefSeq" id="WP_256304151.1">
    <property type="nucleotide sequence ID" value="NZ_JANFYS010000019.1"/>
</dbReference>
<dbReference type="InterPro" id="IPR038404">
    <property type="entry name" value="TRAP_DctP_sf"/>
</dbReference>
<dbReference type="PROSITE" id="PS51257">
    <property type="entry name" value="PROKAR_LIPOPROTEIN"/>
    <property type="match status" value="1"/>
</dbReference>
<evidence type="ECO:0000256" key="4">
    <source>
        <dbReference type="SAM" id="SignalP"/>
    </source>
</evidence>
<protein>
    <submittedName>
        <fullName evidence="5">TRAP transporter substrate-binding protein DctP</fullName>
    </submittedName>
</protein>
<dbReference type="NCBIfam" id="NF037995">
    <property type="entry name" value="TRAP_S1"/>
    <property type="match status" value="1"/>
</dbReference>
<evidence type="ECO:0000313" key="5">
    <source>
        <dbReference type="EMBL" id="MCQ4770801.1"/>
    </source>
</evidence>
<dbReference type="Pfam" id="PF03480">
    <property type="entry name" value="DctP"/>
    <property type="match status" value="1"/>
</dbReference>
<dbReference type="EMBL" id="JANFYS010000019">
    <property type="protein sequence ID" value="MCQ4770801.1"/>
    <property type="molecule type" value="Genomic_DNA"/>
</dbReference>
<dbReference type="Proteomes" id="UP001204562">
    <property type="component" value="Unassembled WGS sequence"/>
</dbReference>
<sequence>MKKLICMMLAAALSMTMLAGCGGSGSQGGGKSGEEKEVYTLRIATHYNQEHLGYASLTRIKEELESKSDGRLDVTLYPSSQLGDYTLTFQELSEGTVDMALIPIPSEYDSRLEMNFIPYLVNDYASMADAFGPDSYFCNKYTEIMSDLDIKWLGTYAEGMIGMGFASYPEGYNDVNDTSTAKANTLVRAPAIEVYNLVTQDMGYGATTIPYSDLYTAMQTGVCNGWIGGTPQLNYSDFRDVIKYYVPYNVFVENIGYMMSQKIYDELPADLQ</sequence>
<evidence type="ECO:0000256" key="2">
    <source>
        <dbReference type="ARBA" id="ARBA00022448"/>
    </source>
</evidence>
<proteinExistence type="inferred from homology"/>
<name>A0AAW5JKT0_9FIRM</name>
<dbReference type="PANTHER" id="PTHR33376">
    <property type="match status" value="1"/>
</dbReference>
<evidence type="ECO:0000256" key="1">
    <source>
        <dbReference type="ARBA" id="ARBA00009023"/>
    </source>
</evidence>
<dbReference type="GO" id="GO:0055085">
    <property type="term" value="P:transmembrane transport"/>
    <property type="evidence" value="ECO:0007669"/>
    <property type="project" value="InterPro"/>
</dbReference>
<gene>
    <name evidence="5" type="primary">dctP</name>
    <name evidence="5" type="ORF">NE579_10030</name>
</gene>
<dbReference type="AlphaFoldDB" id="A0AAW5JKT0"/>
<evidence type="ECO:0000256" key="3">
    <source>
        <dbReference type="ARBA" id="ARBA00022729"/>
    </source>
</evidence>
<accession>A0AAW5JKT0</accession>
<feature type="chain" id="PRO_5043711567" evidence="4">
    <location>
        <begin position="20"/>
        <end position="272"/>
    </location>
</feature>
<reference evidence="5" key="1">
    <citation type="submission" date="2022-06" db="EMBL/GenBank/DDBJ databases">
        <title>Isolation of gut microbiota from human fecal samples.</title>
        <authorList>
            <person name="Pamer E.G."/>
            <person name="Barat B."/>
            <person name="Waligurski E."/>
            <person name="Medina S."/>
            <person name="Paddock L."/>
            <person name="Mostad J."/>
        </authorList>
    </citation>
    <scope>NUCLEOTIDE SEQUENCE</scope>
    <source>
        <strain evidence="5">DFI.9.91</strain>
    </source>
</reference>
<dbReference type="PANTHER" id="PTHR33376:SF7">
    <property type="entry name" value="C4-DICARBOXYLATE-BINDING PROTEIN DCTB"/>
    <property type="match status" value="1"/>
</dbReference>
<dbReference type="Gene3D" id="3.40.190.170">
    <property type="entry name" value="Bacterial extracellular solute-binding protein, family 7"/>
    <property type="match status" value="1"/>
</dbReference>
<evidence type="ECO:0000313" key="6">
    <source>
        <dbReference type="Proteomes" id="UP001204562"/>
    </source>
</evidence>
<comment type="similarity">
    <text evidence="1">Belongs to the bacterial solute-binding protein 7 family.</text>
</comment>
<feature type="signal peptide" evidence="4">
    <location>
        <begin position="1"/>
        <end position="19"/>
    </location>
</feature>
<keyword evidence="3 4" id="KW-0732">Signal</keyword>
<dbReference type="InterPro" id="IPR018389">
    <property type="entry name" value="DctP_fam"/>
</dbReference>
<comment type="caution">
    <text evidence="5">The sequence shown here is derived from an EMBL/GenBank/DDBJ whole genome shotgun (WGS) entry which is preliminary data.</text>
</comment>
<organism evidence="5 6">
    <name type="scientific">Intestinimonas massiliensis</name>
    <name type="common">ex Afouda et al. 2020</name>
    <dbReference type="NCBI Taxonomy" id="1673721"/>
    <lineage>
        <taxon>Bacteria</taxon>
        <taxon>Bacillati</taxon>
        <taxon>Bacillota</taxon>
        <taxon>Clostridia</taxon>
        <taxon>Eubacteriales</taxon>
        <taxon>Intestinimonas</taxon>
    </lineage>
</organism>
<keyword evidence="2" id="KW-0813">Transport</keyword>